<dbReference type="OrthoDB" id="9813465at2"/>
<reference evidence="2 3" key="1">
    <citation type="submission" date="2016-10" db="EMBL/GenBank/DDBJ databases">
        <authorList>
            <person name="de Groot N.N."/>
        </authorList>
    </citation>
    <scope>NUCLEOTIDE SEQUENCE [LARGE SCALE GENOMIC DNA]</scope>
    <source>
        <strain evidence="2 3">DSM 22900</strain>
    </source>
</reference>
<dbReference type="AlphaFoldDB" id="A0A1I1DZD4"/>
<dbReference type="PIRSF" id="PIRSF014753">
    <property type="entry name" value="UCP014753"/>
    <property type="match status" value="1"/>
</dbReference>
<sequence>MIRWTYSSVYLIIVALGAVCFPAQGQLPDRVQWLAHLDRLARPVIQHLAEDRLKERMTVDLAPRIDNSSHRTNVAYLEAFGRTLCGIAPWLQLEGGTDAEVELRRQYRTWVLRAVRNAVNPQAADYLLWKGGQPLVDASFFALGLIRAPWVWEHLPESDRQRVVEVLLQTRDVVPVYSNWILFSAMIEAFFCRFDLPYDPVRIEYALRTFSQHWYTGDGMYADGMDFRMDYYNSYVIQPYIHAILAVMEGKGKRYDYASRSFDRISRRYAELQERMINADGTFPVVGRSVVYRGGAFQHLADMALRGKLPESLHPAQVRGALTAVLNKTLESPQTFNEGGWLTIGLYGRQPAMSDFYITTGSLYLCTTILLPLGLPETDVFWRGESRPWTAVMVWRGDNVEADHALDIR</sequence>
<gene>
    <name evidence="2" type="ORF">SAMN05421747_101174</name>
</gene>
<dbReference type="Pfam" id="PF10022">
    <property type="entry name" value="DUF2264"/>
    <property type="match status" value="1"/>
</dbReference>
<dbReference type="Proteomes" id="UP000199577">
    <property type="component" value="Unassembled WGS sequence"/>
</dbReference>
<organism evidence="2 3">
    <name type="scientific">Parapedobacter composti</name>
    <dbReference type="NCBI Taxonomy" id="623281"/>
    <lineage>
        <taxon>Bacteria</taxon>
        <taxon>Pseudomonadati</taxon>
        <taxon>Bacteroidota</taxon>
        <taxon>Sphingobacteriia</taxon>
        <taxon>Sphingobacteriales</taxon>
        <taxon>Sphingobacteriaceae</taxon>
        <taxon>Parapedobacter</taxon>
    </lineage>
</organism>
<dbReference type="EMBL" id="FOLL01000001">
    <property type="protein sequence ID" value="SFB79752.1"/>
    <property type="molecule type" value="Genomic_DNA"/>
</dbReference>
<keyword evidence="3" id="KW-1185">Reference proteome</keyword>
<dbReference type="PANTHER" id="PTHR35339:SF3">
    <property type="entry name" value="DUF2264 DOMAIN-CONTAINING PROTEIN"/>
    <property type="match status" value="1"/>
</dbReference>
<dbReference type="InterPro" id="IPR016624">
    <property type="entry name" value="UCP014753"/>
</dbReference>
<name>A0A1I1DZD4_9SPHI</name>
<dbReference type="PANTHER" id="PTHR35339">
    <property type="entry name" value="LINALOOL DEHYDRATASE_ISOMERASE DOMAIN-CONTAINING PROTEIN"/>
    <property type="match status" value="1"/>
</dbReference>
<accession>A0A1I1DZD4</accession>
<evidence type="ECO:0000313" key="3">
    <source>
        <dbReference type="Proteomes" id="UP000199577"/>
    </source>
</evidence>
<evidence type="ECO:0000259" key="1">
    <source>
        <dbReference type="Pfam" id="PF10022"/>
    </source>
</evidence>
<dbReference type="InterPro" id="IPR049349">
    <property type="entry name" value="DUF2264_N"/>
</dbReference>
<proteinExistence type="predicted"/>
<feature type="domain" description="DUF2264" evidence="1">
    <location>
        <begin position="29"/>
        <end position="389"/>
    </location>
</feature>
<protein>
    <recommendedName>
        <fullName evidence="1">DUF2264 domain-containing protein</fullName>
    </recommendedName>
</protein>
<dbReference type="RefSeq" id="WP_090970123.1">
    <property type="nucleotide sequence ID" value="NZ_FOLL01000001.1"/>
</dbReference>
<evidence type="ECO:0000313" key="2">
    <source>
        <dbReference type="EMBL" id="SFB79752.1"/>
    </source>
</evidence>
<dbReference type="STRING" id="623281.SAMN05421747_101174"/>